<gene>
    <name evidence="3" type="ORF">GCM10023213_18160</name>
</gene>
<comment type="caution">
    <text evidence="3">The sequence shown here is derived from an EMBL/GenBank/DDBJ whole genome shotgun (WGS) entry which is preliminary data.</text>
</comment>
<proteinExistence type="predicted"/>
<keyword evidence="1" id="KW-0175">Coiled coil</keyword>
<dbReference type="InterPro" id="IPR025519">
    <property type="entry name" value="DUF4407"/>
</dbReference>
<keyword evidence="2" id="KW-1133">Transmembrane helix</keyword>
<evidence type="ECO:0000256" key="1">
    <source>
        <dbReference type="SAM" id="Coils"/>
    </source>
</evidence>
<name>A0ABP9P1T0_9BACT</name>
<feature type="transmembrane region" description="Helical" evidence="2">
    <location>
        <begin position="100"/>
        <end position="123"/>
    </location>
</feature>
<dbReference type="Proteomes" id="UP001499852">
    <property type="component" value="Unassembled WGS sequence"/>
</dbReference>
<feature type="coiled-coil region" evidence="1">
    <location>
        <begin position="217"/>
        <end position="244"/>
    </location>
</feature>
<evidence type="ECO:0000313" key="4">
    <source>
        <dbReference type="Proteomes" id="UP001499852"/>
    </source>
</evidence>
<protein>
    <recommendedName>
        <fullName evidence="5">DUF4407 domain-containing protein</fullName>
    </recommendedName>
</protein>
<evidence type="ECO:0000313" key="3">
    <source>
        <dbReference type="EMBL" id="GAA5138741.1"/>
    </source>
</evidence>
<keyword evidence="4" id="KW-1185">Reference proteome</keyword>
<dbReference type="RefSeq" id="WP_345736049.1">
    <property type="nucleotide sequence ID" value="NZ_BAABIA010000003.1"/>
</dbReference>
<organism evidence="3 4">
    <name type="scientific">Prosthecobacter algae</name>
    <dbReference type="NCBI Taxonomy" id="1144682"/>
    <lineage>
        <taxon>Bacteria</taxon>
        <taxon>Pseudomonadati</taxon>
        <taxon>Verrucomicrobiota</taxon>
        <taxon>Verrucomicrobiia</taxon>
        <taxon>Verrucomicrobiales</taxon>
        <taxon>Verrucomicrobiaceae</taxon>
        <taxon>Prosthecobacter</taxon>
    </lineage>
</organism>
<feature type="coiled-coil region" evidence="1">
    <location>
        <begin position="307"/>
        <end position="371"/>
    </location>
</feature>
<accession>A0ABP9P1T0</accession>
<evidence type="ECO:0008006" key="5">
    <source>
        <dbReference type="Google" id="ProtNLM"/>
    </source>
</evidence>
<reference evidence="4" key="1">
    <citation type="journal article" date="2019" name="Int. J. Syst. Evol. Microbiol.">
        <title>The Global Catalogue of Microorganisms (GCM) 10K type strain sequencing project: providing services to taxonomists for standard genome sequencing and annotation.</title>
        <authorList>
            <consortium name="The Broad Institute Genomics Platform"/>
            <consortium name="The Broad Institute Genome Sequencing Center for Infectious Disease"/>
            <person name="Wu L."/>
            <person name="Ma J."/>
        </authorList>
    </citation>
    <scope>NUCLEOTIDE SEQUENCE [LARGE SCALE GENOMIC DNA]</scope>
    <source>
        <strain evidence="4">JCM 18053</strain>
    </source>
</reference>
<dbReference type="EMBL" id="BAABIA010000003">
    <property type="protein sequence ID" value="GAA5138741.1"/>
    <property type="molecule type" value="Genomic_DNA"/>
</dbReference>
<sequence>MSFLDRLERVFFWLSGASSDHLDTCPAWERRKYVAFGATVLVPCTFATIACAYALSTLTNNWFVIVAVSLVWAFIILTVDRALLATYRAYQNIFRKLAQFSLRIVVAALMGITISHPLTLLLFRDTITSVVEKERQQEIEAARKQAADQKALVEARVKPLEEQIVKQREAWNASFTAAFLDENGKPVEKPLTDDEKKAKAERDAKIAEAVAPGKLRLEALDTEMAKLSTDYQKIAAELNQWQTDFEREVNGQRSGIVGLGPRAKSIQEDQLTWRRAESARLSGLLDTLTKNRVALVAEIKAAEDGVNAALDAKATEEAAKLKAEENRIAGLRQQVQQQQADAFVGQQNSIRETLKAQIDTLLGQLNALHLEIAQLAKDEEARIAGIRAEPRRDILTQTLALHNLFENGAEGGRFAFIAYMVLSALFMLVDTIPLVVKFFSKAGPYDSLVDCDEVKYDRERMAFLKSFDRYMKQLVESPFLHITQNRPLERALIEGVDRSRAAKAFLEHLMDLEQAFQEKVRLERERMATGGVAGKAEMLEEMAATFYADLRQRMESFFRDDGRRTPVTGRA</sequence>
<keyword evidence="2" id="KW-0812">Transmembrane</keyword>
<feature type="transmembrane region" description="Helical" evidence="2">
    <location>
        <begin position="61"/>
        <end position="79"/>
    </location>
</feature>
<feature type="transmembrane region" description="Helical" evidence="2">
    <location>
        <begin position="33"/>
        <end position="55"/>
    </location>
</feature>
<feature type="transmembrane region" description="Helical" evidence="2">
    <location>
        <begin position="414"/>
        <end position="436"/>
    </location>
</feature>
<keyword evidence="2" id="KW-0472">Membrane</keyword>
<dbReference type="Pfam" id="PF14362">
    <property type="entry name" value="DUF4407"/>
    <property type="match status" value="2"/>
</dbReference>
<evidence type="ECO:0000256" key="2">
    <source>
        <dbReference type="SAM" id="Phobius"/>
    </source>
</evidence>